<reference evidence="1" key="1">
    <citation type="submission" date="2022-10" db="EMBL/GenBank/DDBJ databases">
        <title>Culturing micro-colonial fungi from biological soil crusts in the Mojave desert and describing Neophaeococcomyces mojavensis, and introducing the new genera and species Taxawa tesnikishii.</title>
        <authorList>
            <person name="Kurbessoian T."/>
            <person name="Stajich J.E."/>
        </authorList>
    </citation>
    <scope>NUCLEOTIDE SEQUENCE</scope>
    <source>
        <strain evidence="1">JES_112</strain>
    </source>
</reference>
<name>A0ACC2ZNG6_9EURO</name>
<dbReference type="Proteomes" id="UP001172386">
    <property type="component" value="Unassembled WGS sequence"/>
</dbReference>
<proteinExistence type="predicted"/>
<evidence type="ECO:0000313" key="1">
    <source>
        <dbReference type="EMBL" id="KAJ9649154.1"/>
    </source>
</evidence>
<dbReference type="EMBL" id="JAPDRQ010000450">
    <property type="protein sequence ID" value="KAJ9649154.1"/>
    <property type="molecule type" value="Genomic_DNA"/>
</dbReference>
<comment type="caution">
    <text evidence="1">The sequence shown here is derived from an EMBL/GenBank/DDBJ whole genome shotgun (WGS) entry which is preliminary data.</text>
</comment>
<evidence type="ECO:0000313" key="2">
    <source>
        <dbReference type="Proteomes" id="UP001172386"/>
    </source>
</evidence>
<accession>A0ACC2ZNG6</accession>
<organism evidence="1 2">
    <name type="scientific">Neophaeococcomyces mojaviensis</name>
    <dbReference type="NCBI Taxonomy" id="3383035"/>
    <lineage>
        <taxon>Eukaryota</taxon>
        <taxon>Fungi</taxon>
        <taxon>Dikarya</taxon>
        <taxon>Ascomycota</taxon>
        <taxon>Pezizomycotina</taxon>
        <taxon>Eurotiomycetes</taxon>
        <taxon>Chaetothyriomycetidae</taxon>
        <taxon>Chaetothyriales</taxon>
        <taxon>Chaetothyriales incertae sedis</taxon>
        <taxon>Neophaeococcomyces</taxon>
    </lineage>
</organism>
<keyword evidence="2" id="KW-1185">Reference proteome</keyword>
<protein>
    <submittedName>
        <fullName evidence="1">Uncharacterized protein</fullName>
    </submittedName>
</protein>
<sequence>MSTRFDPPERGPLGPDVAAVVTSPIVPPTSESAVSWGAILAGAVAAAALSLILLILGVGLGLSSVSPWSFEGVSKETFGWSSIIWLTFTALAASGLGGYLAGRLRTKWTQLHGDETYFRDTAHGFVSWAVATLLTAGLLTSAIGGVLGAGAKVAGATAGAAASTAGVAAAGAGSAAAAAPEGDLNYWVDSLFRNATHADPAAASAPPAPGAADATPGVPPMGPATPSPVASVGPRDARTAPPPPRPMPGNGPMGDRREVRAEVNRIIVNSLQGDGLDPADTQYLSQLIARETGMSPAEAQARVTDVQTRMRAALEKAKNTAKQAADDARKATAYAALWLFITLLIGAFFASLSATWGGRRRDL</sequence>
<gene>
    <name evidence="1" type="ORF">H2198_010930</name>
</gene>